<evidence type="ECO:0000259" key="9">
    <source>
        <dbReference type="PROSITE" id="PS51786"/>
    </source>
</evidence>
<dbReference type="InterPro" id="IPR027065">
    <property type="entry name" value="Lon_Prtase"/>
</dbReference>
<dbReference type="GO" id="GO:0004252">
    <property type="term" value="F:serine-type endopeptidase activity"/>
    <property type="evidence" value="ECO:0007669"/>
    <property type="project" value="UniProtKB-UniRule"/>
</dbReference>
<dbReference type="PANTHER" id="PTHR10046">
    <property type="entry name" value="ATP DEPENDENT LON PROTEASE FAMILY MEMBER"/>
    <property type="match status" value="1"/>
</dbReference>
<evidence type="ECO:0000259" key="10">
    <source>
        <dbReference type="PROSITE" id="PS51787"/>
    </source>
</evidence>
<dbReference type="InterPro" id="IPR020568">
    <property type="entry name" value="Ribosomal_Su5_D2-typ_SF"/>
</dbReference>
<protein>
    <recommendedName>
        <fullName evidence="7">endopeptidase La</fullName>
        <ecNumber evidence="7">3.4.21.53</ecNumber>
    </recommendedName>
</protein>
<dbReference type="Pfam" id="PF05362">
    <property type="entry name" value="Lon_C"/>
    <property type="match status" value="1"/>
</dbReference>
<dbReference type="PRINTS" id="PR00830">
    <property type="entry name" value="ENDOLAPTASE"/>
</dbReference>
<dbReference type="SMART" id="SM00382">
    <property type="entry name" value="AAA"/>
    <property type="match status" value="1"/>
</dbReference>
<dbReference type="PROSITE" id="PS51787">
    <property type="entry name" value="LON_N"/>
    <property type="match status" value="1"/>
</dbReference>
<feature type="active site" evidence="8">
    <location>
        <position position="839"/>
    </location>
</feature>
<dbReference type="GO" id="GO:0030163">
    <property type="term" value="P:protein catabolic process"/>
    <property type="evidence" value="ECO:0007669"/>
    <property type="project" value="InterPro"/>
</dbReference>
<feature type="domain" description="Lon proteolytic" evidence="9">
    <location>
        <begin position="739"/>
        <end position="953"/>
    </location>
</feature>
<evidence type="ECO:0000256" key="5">
    <source>
        <dbReference type="ARBA" id="ARBA00022840"/>
    </source>
</evidence>
<feature type="domain" description="Lon N-terminal" evidence="10">
    <location>
        <begin position="7"/>
        <end position="290"/>
    </location>
</feature>
<dbReference type="AlphaFoldDB" id="A0A1G4JR19"/>
<dbReference type="InterPro" id="IPR003959">
    <property type="entry name" value="ATPase_AAA_core"/>
</dbReference>
<dbReference type="InterPro" id="IPR008269">
    <property type="entry name" value="Lon_proteolytic"/>
</dbReference>
<dbReference type="SUPFAM" id="SSF52540">
    <property type="entry name" value="P-loop containing nucleoside triphosphate hydrolases"/>
    <property type="match status" value="1"/>
</dbReference>
<dbReference type="SUPFAM" id="SSF54211">
    <property type="entry name" value="Ribosomal protein S5 domain 2-like"/>
    <property type="match status" value="1"/>
</dbReference>
<keyword evidence="5" id="KW-0067">ATP-binding</keyword>
<dbReference type="GO" id="GO:0005524">
    <property type="term" value="F:ATP binding"/>
    <property type="evidence" value="ECO:0007669"/>
    <property type="project" value="UniProtKB-KW"/>
</dbReference>
<keyword evidence="2" id="KW-0547">Nucleotide-binding</keyword>
<dbReference type="InterPro" id="IPR014721">
    <property type="entry name" value="Ribsml_uS5_D2-typ_fold_subgr"/>
</dbReference>
<dbReference type="PROSITE" id="PS51786">
    <property type="entry name" value="LON_PROTEOLYTIC"/>
    <property type="match status" value="1"/>
</dbReference>
<evidence type="ECO:0000256" key="1">
    <source>
        <dbReference type="ARBA" id="ARBA00022670"/>
    </source>
</evidence>
<evidence type="ECO:0000256" key="6">
    <source>
        <dbReference type="ARBA" id="ARBA00050665"/>
    </source>
</evidence>
<comment type="similarity">
    <text evidence="8">Belongs to the peptidase S16 family.</text>
</comment>
<dbReference type="STRING" id="1266660.A0A1G4JR19"/>
<dbReference type="Gene3D" id="1.10.8.60">
    <property type="match status" value="1"/>
</dbReference>
<dbReference type="InterPro" id="IPR027417">
    <property type="entry name" value="P-loop_NTPase"/>
</dbReference>
<evidence type="ECO:0000256" key="3">
    <source>
        <dbReference type="ARBA" id="ARBA00022801"/>
    </source>
</evidence>
<dbReference type="PROSITE" id="PS01046">
    <property type="entry name" value="LON_SER"/>
    <property type="match status" value="1"/>
</dbReference>
<dbReference type="InterPro" id="IPR003111">
    <property type="entry name" value="Lon_prtase_N"/>
</dbReference>
<evidence type="ECO:0000256" key="4">
    <source>
        <dbReference type="ARBA" id="ARBA00022825"/>
    </source>
</evidence>
<dbReference type="Pfam" id="PF22667">
    <property type="entry name" value="Lon_lid"/>
    <property type="match status" value="1"/>
</dbReference>
<accession>A0A1G4JR19</accession>
<keyword evidence="3 8" id="KW-0378">Hydrolase</keyword>
<evidence type="ECO:0000256" key="2">
    <source>
        <dbReference type="ARBA" id="ARBA00022741"/>
    </source>
</evidence>
<dbReference type="Gene3D" id="1.20.5.5270">
    <property type="match status" value="1"/>
</dbReference>
<dbReference type="FunFam" id="3.40.50.300:FF:000021">
    <property type="entry name" value="Lon protease homolog"/>
    <property type="match status" value="1"/>
</dbReference>
<feature type="active site" evidence="8">
    <location>
        <position position="882"/>
    </location>
</feature>
<dbReference type="GO" id="GO:0016887">
    <property type="term" value="F:ATP hydrolysis activity"/>
    <property type="evidence" value="ECO:0007669"/>
    <property type="project" value="InterPro"/>
</dbReference>
<dbReference type="EMBL" id="LT598457">
    <property type="protein sequence ID" value="SCU93157.1"/>
    <property type="molecule type" value="Genomic_DNA"/>
</dbReference>
<dbReference type="InterPro" id="IPR008268">
    <property type="entry name" value="Peptidase_S16_AS"/>
</dbReference>
<dbReference type="GO" id="GO:0004176">
    <property type="term" value="F:ATP-dependent peptidase activity"/>
    <property type="evidence" value="ECO:0007669"/>
    <property type="project" value="UniProtKB-UniRule"/>
</dbReference>
<name>A0A1G4JR19_9SACH</name>
<gene>
    <name evidence="11" type="ORF">LADA_0G01640G</name>
</gene>
<dbReference type="CDD" id="cd19500">
    <property type="entry name" value="RecA-like_Lon"/>
    <property type="match status" value="1"/>
</dbReference>
<dbReference type="InterPro" id="IPR054594">
    <property type="entry name" value="Lon_lid"/>
</dbReference>
<dbReference type="Gene3D" id="3.30.230.10">
    <property type="match status" value="1"/>
</dbReference>
<evidence type="ECO:0000313" key="11">
    <source>
        <dbReference type="EMBL" id="SCU93157.1"/>
    </source>
</evidence>
<dbReference type="EC" id="3.4.21.53" evidence="7"/>
<keyword evidence="12" id="KW-1185">Reference proteome</keyword>
<keyword evidence="1 8" id="KW-0645">Protease</keyword>
<sequence length="975" mass="108369">MPLKLSFPCLVLDVSPDIVPLPGVSYQFTIPRQQGLKILLSLEIPQLRELTHPDVGEKRDNPEAASILKAAYRKFESEFGAPGKPHIAYVCILPTIDKSHYAGCITALTKFLIEDDLVILSLKGVIRAKVEQFELNLKNEICMSTIVLATPDELGKEWSLEERNEATKVTKMCLEELNSAFREFRSRYKKALREKDDMFGRLLLLSPLANTLFLQLNRAHFIESWELLLESAKNLPTNHIRQADVPSLLCLLDMSASIIPLSPSQRLTFLRQDASSQRLNEFVTLKDKLISLLGDLNSSTEIARSRFEELSAREKASFVALHLSALRSFLSVERKEGKLSKGLDGPRKATSAGLMRSKKVENEFEGDEEDDDFKAIKNFMEQTANIHPDGRKMLHKDYRRLKKMQPQSSEYQILKSYFDVVLDIPFQTKATQIGSVDILQCQSKLDSDHFGLRNVKKRLIEYLAVLKVNEDHPSKEPKTKAPILLLVGPPGVGKTSIAKSVAEVLNRKFHRISLGGIYNEADIRGHRRTYVGSMCGMIINALRKSGSMKPLILLDEIDKVLSLSAGGRGAGLNGDPGAALLEVLDPEQNATFTDHYVGFPVDLSDVLFFCTANELEGISAPLLNRMEVIEIPGYTIEEKVQIGKKFLLPKQVRLNGLDKIDASIKLTDETWDKLVEEYTREPGVRSLERKLAGLVRGRIVEYLEGAGTKQEIAADELIKYLGFPPHSLSKDLIRSARFADKNGVVSGLAYNSDGSGGVLVFEVVRTGQLENEVKGPRVRTTGNLGKLLNESIDIAVALVKSLSERKIIIGPEKDPFQQFMCSDLHLHVPMGAVSKDGPSAGVAITLALLSLALGIPVPSKLCMTGEITSRGKVLPIGGVKEKLLGARRFGMKKVLVPLANRTDVIQAAMDPDQFESCLTSSDHPELLTIKNNWQLDVSYVDDLFDAISYSWPTRFQIRDNSLLMLPSTRPLRPSL</sequence>
<keyword evidence="4 8" id="KW-0720">Serine protease</keyword>
<dbReference type="Proteomes" id="UP000190274">
    <property type="component" value="Chromosome G"/>
</dbReference>
<dbReference type="InterPro" id="IPR003593">
    <property type="entry name" value="AAA+_ATPase"/>
</dbReference>
<dbReference type="Pfam" id="PF00004">
    <property type="entry name" value="AAA"/>
    <property type="match status" value="1"/>
</dbReference>
<evidence type="ECO:0000256" key="7">
    <source>
        <dbReference type="ARBA" id="ARBA00066743"/>
    </source>
</evidence>
<dbReference type="OrthoDB" id="2411602at2759"/>
<reference evidence="12" key="1">
    <citation type="submission" date="2016-03" db="EMBL/GenBank/DDBJ databases">
        <authorList>
            <person name="Devillers H."/>
        </authorList>
    </citation>
    <scope>NUCLEOTIDE SEQUENCE [LARGE SCALE GENOMIC DNA]</scope>
</reference>
<dbReference type="Gene3D" id="3.40.50.300">
    <property type="entry name" value="P-loop containing nucleotide triphosphate hydrolases"/>
    <property type="match status" value="1"/>
</dbReference>
<evidence type="ECO:0000256" key="8">
    <source>
        <dbReference type="PROSITE-ProRule" id="PRU01122"/>
    </source>
</evidence>
<organism evidence="11 12">
    <name type="scientific">Lachancea dasiensis</name>
    <dbReference type="NCBI Taxonomy" id="1072105"/>
    <lineage>
        <taxon>Eukaryota</taxon>
        <taxon>Fungi</taxon>
        <taxon>Dikarya</taxon>
        <taxon>Ascomycota</taxon>
        <taxon>Saccharomycotina</taxon>
        <taxon>Saccharomycetes</taxon>
        <taxon>Saccharomycetales</taxon>
        <taxon>Saccharomycetaceae</taxon>
        <taxon>Lachancea</taxon>
    </lineage>
</organism>
<proteinExistence type="inferred from homology"/>
<dbReference type="GO" id="GO:0006508">
    <property type="term" value="P:proteolysis"/>
    <property type="evidence" value="ECO:0007669"/>
    <property type="project" value="UniProtKB-KW"/>
</dbReference>
<evidence type="ECO:0000313" key="12">
    <source>
        <dbReference type="Proteomes" id="UP000190274"/>
    </source>
</evidence>
<comment type="catalytic activity">
    <reaction evidence="6">
        <text>Hydrolysis of proteins in presence of ATP.</text>
        <dbReference type="EC" id="3.4.21.53"/>
    </reaction>
</comment>